<dbReference type="AlphaFoldDB" id="A0A3S4PDW9"/>
<sequence>MSPSPSPDERRLVFEARRLTIEALVKIYLEQVSSSRNLVTVYLRLMFTLSLGALAGVITLYGTMLRFGTSASISMITPLEVVLAIAALAALVTSALLSARALQKSAFDVAPLLHNPFPSADSVIDSIFDADDIDERQILRKLYFALDKTVEHQPPLRLSTRLITLFLIGGLFLTGASFLL</sequence>
<evidence type="ECO:0000313" key="2">
    <source>
        <dbReference type="EMBL" id="VEE46191.1"/>
    </source>
</evidence>
<organism evidence="2 3">
    <name type="scientific">Pseudomonas fluorescens</name>
    <dbReference type="NCBI Taxonomy" id="294"/>
    <lineage>
        <taxon>Bacteria</taxon>
        <taxon>Pseudomonadati</taxon>
        <taxon>Pseudomonadota</taxon>
        <taxon>Gammaproteobacteria</taxon>
        <taxon>Pseudomonadales</taxon>
        <taxon>Pseudomonadaceae</taxon>
        <taxon>Pseudomonas</taxon>
    </lineage>
</organism>
<feature type="transmembrane region" description="Helical" evidence="1">
    <location>
        <begin position="41"/>
        <end position="61"/>
    </location>
</feature>
<keyword evidence="1" id="KW-1133">Transmembrane helix</keyword>
<evidence type="ECO:0008006" key="4">
    <source>
        <dbReference type="Google" id="ProtNLM"/>
    </source>
</evidence>
<protein>
    <recommendedName>
        <fullName evidence="4">Transmembrane protein</fullName>
    </recommendedName>
</protein>
<feature type="transmembrane region" description="Helical" evidence="1">
    <location>
        <begin position="162"/>
        <end position="179"/>
    </location>
</feature>
<proteinExistence type="predicted"/>
<evidence type="ECO:0000313" key="3">
    <source>
        <dbReference type="Proteomes" id="UP000278078"/>
    </source>
</evidence>
<dbReference type="EMBL" id="LR134300">
    <property type="protein sequence ID" value="VEE46191.1"/>
    <property type="molecule type" value="Genomic_DNA"/>
</dbReference>
<keyword evidence="1" id="KW-0812">Transmembrane</keyword>
<feature type="transmembrane region" description="Helical" evidence="1">
    <location>
        <begin position="81"/>
        <end position="99"/>
    </location>
</feature>
<dbReference type="Proteomes" id="UP000278078">
    <property type="component" value="Chromosome"/>
</dbReference>
<gene>
    <name evidence="2" type="ORF">NCTC10783_02052</name>
</gene>
<accession>A0A3S4PDW9</accession>
<name>A0A3S4PDW9_PSEFL</name>
<keyword evidence="1" id="KW-0472">Membrane</keyword>
<reference evidence="2 3" key="1">
    <citation type="submission" date="2018-12" db="EMBL/GenBank/DDBJ databases">
        <authorList>
            <consortium name="Pathogen Informatics"/>
        </authorList>
    </citation>
    <scope>NUCLEOTIDE SEQUENCE [LARGE SCALE GENOMIC DNA]</scope>
    <source>
        <strain evidence="2 3">NCTC10783</strain>
    </source>
</reference>
<evidence type="ECO:0000256" key="1">
    <source>
        <dbReference type="SAM" id="Phobius"/>
    </source>
</evidence>